<dbReference type="FunFam" id="3.40.640.10:FF:000012">
    <property type="entry name" value="alanine aminotransferase 2"/>
    <property type="match status" value="1"/>
</dbReference>
<keyword evidence="5" id="KW-0663">Pyridoxal phosphate</keyword>
<dbReference type="PANTHER" id="PTHR11751">
    <property type="entry name" value="ALANINE AMINOTRANSFERASE"/>
    <property type="match status" value="1"/>
</dbReference>
<comment type="cofactor">
    <cofactor evidence="1">
        <name>pyridoxal 5'-phosphate</name>
        <dbReference type="ChEBI" id="CHEBI:597326"/>
    </cofactor>
</comment>
<dbReference type="EnsemblMetazoa" id="CLYHEMT019806.1">
    <property type="protein sequence ID" value="CLYHEMP019806.1"/>
    <property type="gene ID" value="CLYHEMG019806"/>
</dbReference>
<organism evidence="11 12">
    <name type="scientific">Clytia hemisphaerica</name>
    <dbReference type="NCBI Taxonomy" id="252671"/>
    <lineage>
        <taxon>Eukaryota</taxon>
        <taxon>Metazoa</taxon>
        <taxon>Cnidaria</taxon>
        <taxon>Hydrozoa</taxon>
        <taxon>Hydroidolina</taxon>
        <taxon>Leptothecata</taxon>
        <taxon>Obeliida</taxon>
        <taxon>Clytiidae</taxon>
        <taxon>Clytia</taxon>
    </lineage>
</organism>
<dbReference type="GO" id="GO:0042853">
    <property type="term" value="P:L-alanine catabolic process"/>
    <property type="evidence" value="ECO:0007669"/>
    <property type="project" value="UniProtKB-UniPathway"/>
</dbReference>
<dbReference type="GO" id="GO:0030170">
    <property type="term" value="F:pyridoxal phosphate binding"/>
    <property type="evidence" value="ECO:0007669"/>
    <property type="project" value="InterPro"/>
</dbReference>
<dbReference type="UniPathway" id="UPA00528">
    <property type="reaction ID" value="UER00586"/>
</dbReference>
<evidence type="ECO:0000313" key="11">
    <source>
        <dbReference type="EnsemblMetazoa" id="CLYHEMP019806.1"/>
    </source>
</evidence>
<dbReference type="InterPro" id="IPR004839">
    <property type="entry name" value="Aminotransferase_I/II_large"/>
</dbReference>
<dbReference type="InterPro" id="IPR045088">
    <property type="entry name" value="ALAT1/2-like"/>
</dbReference>
<accession>A0A7M5X9J7</accession>
<evidence type="ECO:0000313" key="12">
    <source>
        <dbReference type="Proteomes" id="UP000594262"/>
    </source>
</evidence>
<dbReference type="Gene3D" id="3.90.1150.10">
    <property type="entry name" value="Aspartate Aminotransferase, domain 1"/>
    <property type="match status" value="1"/>
</dbReference>
<dbReference type="Proteomes" id="UP000594262">
    <property type="component" value="Unplaced"/>
</dbReference>
<dbReference type="Gene3D" id="1.10.287.1970">
    <property type="match status" value="1"/>
</dbReference>
<evidence type="ECO:0000256" key="4">
    <source>
        <dbReference type="ARBA" id="ARBA00022679"/>
    </source>
</evidence>
<sequence>MLSKASSSLGKSLLSLSRSNNLLPRVCTASFHYGNALQQKRAALLDIDNINPHVKAVEYAVRGPIVIRASEIEQELANEGQGDKQFSQVIKANIGDCHAMGQQPITFIRQVVAACTYPPLMEQNVFPDDVNARANEILSTIRGSTGCYSDSVGMAIVRKHIAEYIEKRDGYPCNIKDVIVTNGASSAVKLILELFISDKETSGAMIPIPQYPLYSATIAEYGMGLIGYYLNEENKWGMDIEELQRSLNEARKTCTPRVLCVINPGNPTGQVLPYDNIRDIIRFAMEENLFLLADEVYQDNIYGEGCEFNSFKKVLMAMGEEAEGFQLASFHSCSKGFMGECGLRGGYLEVINLDDEVHYQLNKLQSANLGSNVTGQIVMDCIVNPPKEGDTSYELFQKEKNDVLESLKTRAKLVHKRLNSIEGITCNEVMGAMYAFPRIHLPPKAVAKAKSLGQEPDFFYCLQLLEETGLCVVPGSGFVQKPDTYHFRMTILPPENEIETFLELLEGFHNRFLVEYKD</sequence>
<evidence type="ECO:0000256" key="9">
    <source>
        <dbReference type="ARBA" id="ARBA00047412"/>
    </source>
</evidence>
<evidence type="ECO:0000256" key="5">
    <source>
        <dbReference type="ARBA" id="ARBA00022898"/>
    </source>
</evidence>
<evidence type="ECO:0000256" key="3">
    <source>
        <dbReference type="ARBA" id="ARBA00022576"/>
    </source>
</evidence>
<comment type="pathway">
    <text evidence="6">Amino-acid degradation; L-alanine degradation via transaminase pathway; pyruvate from L-alanine: step 1/1.</text>
</comment>
<protein>
    <recommendedName>
        <fullName evidence="8">alanine transaminase</fullName>
        <ecNumber evidence="8">2.6.1.2</ecNumber>
    </recommendedName>
</protein>
<dbReference type="FunFam" id="3.90.1150.10:FF:000010">
    <property type="entry name" value="Alanine aminotransferase 2"/>
    <property type="match status" value="1"/>
</dbReference>
<evidence type="ECO:0000256" key="8">
    <source>
        <dbReference type="ARBA" id="ARBA00026106"/>
    </source>
</evidence>
<dbReference type="PANTHER" id="PTHR11751:SF29">
    <property type="entry name" value="ALANINE TRANSAMINASE"/>
    <property type="match status" value="1"/>
</dbReference>
<evidence type="ECO:0000256" key="6">
    <source>
        <dbReference type="ARBA" id="ARBA00025708"/>
    </source>
</evidence>
<comment type="similarity">
    <text evidence="7">Belongs to the class-I pyridoxal-phosphate-dependent aminotransferase family. Alanine aminotransferase subfamily.</text>
</comment>
<dbReference type="InterPro" id="IPR015424">
    <property type="entry name" value="PyrdxlP-dep_Trfase"/>
</dbReference>
<dbReference type="InterPro" id="IPR015421">
    <property type="entry name" value="PyrdxlP-dep_Trfase_major"/>
</dbReference>
<keyword evidence="3" id="KW-0032">Aminotransferase</keyword>
<dbReference type="OrthoDB" id="1732682at2759"/>
<keyword evidence="12" id="KW-1185">Reference proteome</keyword>
<dbReference type="Pfam" id="PF00155">
    <property type="entry name" value="Aminotran_1_2"/>
    <property type="match status" value="1"/>
</dbReference>
<dbReference type="AlphaFoldDB" id="A0A7M5X9J7"/>
<feature type="domain" description="Aminotransferase class I/classII large" evidence="10">
    <location>
        <begin position="124"/>
        <end position="503"/>
    </location>
</feature>
<evidence type="ECO:0000256" key="1">
    <source>
        <dbReference type="ARBA" id="ARBA00001933"/>
    </source>
</evidence>
<comment type="subunit">
    <text evidence="2">Homodimer.</text>
</comment>
<proteinExistence type="inferred from homology"/>
<dbReference type="SUPFAM" id="SSF53383">
    <property type="entry name" value="PLP-dependent transferases"/>
    <property type="match status" value="1"/>
</dbReference>
<evidence type="ECO:0000256" key="7">
    <source>
        <dbReference type="ARBA" id="ARBA00025785"/>
    </source>
</evidence>
<dbReference type="InterPro" id="IPR015422">
    <property type="entry name" value="PyrdxlP-dep_Trfase_small"/>
</dbReference>
<keyword evidence="4" id="KW-0808">Transferase</keyword>
<dbReference type="GO" id="GO:0004021">
    <property type="term" value="F:L-alanine:2-oxoglutarate aminotransferase activity"/>
    <property type="evidence" value="ECO:0007669"/>
    <property type="project" value="UniProtKB-EC"/>
</dbReference>
<dbReference type="EC" id="2.6.1.2" evidence="8"/>
<dbReference type="GeneID" id="136799043"/>
<dbReference type="FunFam" id="1.10.287.1970:FF:000001">
    <property type="entry name" value="Alanine aminotransferase 2"/>
    <property type="match status" value="1"/>
</dbReference>
<evidence type="ECO:0000256" key="2">
    <source>
        <dbReference type="ARBA" id="ARBA00011738"/>
    </source>
</evidence>
<name>A0A7M5X9J7_9CNID</name>
<dbReference type="CDD" id="cd00609">
    <property type="entry name" value="AAT_like"/>
    <property type="match status" value="1"/>
</dbReference>
<dbReference type="Gene3D" id="3.40.640.10">
    <property type="entry name" value="Type I PLP-dependent aspartate aminotransferase-like (Major domain)"/>
    <property type="match status" value="1"/>
</dbReference>
<dbReference type="RefSeq" id="XP_066911825.1">
    <property type="nucleotide sequence ID" value="XM_067055724.1"/>
</dbReference>
<reference evidence="11" key="1">
    <citation type="submission" date="2021-01" db="UniProtKB">
        <authorList>
            <consortium name="EnsemblMetazoa"/>
        </authorList>
    </citation>
    <scope>IDENTIFICATION</scope>
</reference>
<evidence type="ECO:0000259" key="10">
    <source>
        <dbReference type="Pfam" id="PF00155"/>
    </source>
</evidence>
<comment type="catalytic activity">
    <reaction evidence="9">
        <text>L-alanine + 2-oxoglutarate = pyruvate + L-glutamate</text>
        <dbReference type="Rhea" id="RHEA:19453"/>
        <dbReference type="ChEBI" id="CHEBI:15361"/>
        <dbReference type="ChEBI" id="CHEBI:16810"/>
        <dbReference type="ChEBI" id="CHEBI:29985"/>
        <dbReference type="ChEBI" id="CHEBI:57972"/>
        <dbReference type="EC" id="2.6.1.2"/>
    </reaction>
</comment>